<evidence type="ECO:0000313" key="2">
    <source>
        <dbReference type="EMBL" id="MEY9257742.1"/>
    </source>
</evidence>
<evidence type="ECO:0000313" key="3">
    <source>
        <dbReference type="Proteomes" id="UP001565435"/>
    </source>
</evidence>
<sequence length="202" mass="22319">MMANRETRDPVAGQSGSSVRRMAAQASTLELILHPLRLRILQAMTGRTMTTAELAGLFDDVAAATVYRHVNTLLDAGVLTIVSERRVRGAVERTLALVEDAAQMNAEDAAQMSEEQHRQAFTVFLAHQAAEFDRFIARDDEAAMPLFGYGQTILHLTEDDLGDVQEQLRTVLEPYLRSRGGLDEHRVSLATLLIPESTSQDD</sequence>
<dbReference type="EMBL" id="JBGBYS010000003">
    <property type="protein sequence ID" value="MEY9257742.1"/>
    <property type="molecule type" value="Genomic_DNA"/>
</dbReference>
<dbReference type="InterPro" id="IPR036388">
    <property type="entry name" value="WH-like_DNA-bd_sf"/>
</dbReference>
<accession>A0ABV4EHJ0</accession>
<dbReference type="InterPro" id="IPR001845">
    <property type="entry name" value="HTH_ArsR_DNA-bd_dom"/>
</dbReference>
<protein>
    <submittedName>
        <fullName evidence="2">DNA-binding transcriptional ArsR family regulator</fullName>
    </submittedName>
</protein>
<keyword evidence="2" id="KW-0238">DNA-binding</keyword>
<dbReference type="InterPro" id="IPR036390">
    <property type="entry name" value="WH_DNA-bd_sf"/>
</dbReference>
<comment type="caution">
    <text evidence="2">The sequence shown here is derived from an EMBL/GenBank/DDBJ whole genome shotgun (WGS) entry which is preliminary data.</text>
</comment>
<dbReference type="SUPFAM" id="SSF46785">
    <property type="entry name" value="Winged helix' DNA-binding domain"/>
    <property type="match status" value="1"/>
</dbReference>
<keyword evidence="3" id="KW-1185">Reference proteome</keyword>
<evidence type="ECO:0000259" key="1">
    <source>
        <dbReference type="SMART" id="SM00418"/>
    </source>
</evidence>
<dbReference type="Proteomes" id="UP001565435">
    <property type="component" value="Unassembled WGS sequence"/>
</dbReference>
<organism evidence="2 3">
    <name type="scientific">Brevibacterium epidermidis</name>
    <dbReference type="NCBI Taxonomy" id="1698"/>
    <lineage>
        <taxon>Bacteria</taxon>
        <taxon>Bacillati</taxon>
        <taxon>Actinomycetota</taxon>
        <taxon>Actinomycetes</taxon>
        <taxon>Micrococcales</taxon>
        <taxon>Brevibacteriaceae</taxon>
        <taxon>Brevibacterium</taxon>
    </lineage>
</organism>
<dbReference type="RefSeq" id="WP_370035102.1">
    <property type="nucleotide sequence ID" value="NZ_JBGBYS010000003.1"/>
</dbReference>
<dbReference type="CDD" id="cd00090">
    <property type="entry name" value="HTH_ARSR"/>
    <property type="match status" value="1"/>
</dbReference>
<dbReference type="Gene3D" id="1.10.10.10">
    <property type="entry name" value="Winged helix-like DNA-binding domain superfamily/Winged helix DNA-binding domain"/>
    <property type="match status" value="1"/>
</dbReference>
<dbReference type="GO" id="GO:0003677">
    <property type="term" value="F:DNA binding"/>
    <property type="evidence" value="ECO:0007669"/>
    <property type="project" value="UniProtKB-KW"/>
</dbReference>
<feature type="domain" description="HTH arsR-type" evidence="1">
    <location>
        <begin position="27"/>
        <end position="103"/>
    </location>
</feature>
<dbReference type="Gene3D" id="6.10.140.2180">
    <property type="match status" value="1"/>
</dbReference>
<proteinExistence type="predicted"/>
<dbReference type="Pfam" id="PF12840">
    <property type="entry name" value="HTH_20"/>
    <property type="match status" value="1"/>
</dbReference>
<dbReference type="SMART" id="SM00418">
    <property type="entry name" value="HTH_ARSR"/>
    <property type="match status" value="1"/>
</dbReference>
<reference evidence="2 3" key="1">
    <citation type="submission" date="2024-07" db="EMBL/GenBank/DDBJ databases">
        <title>Mealworm larvae gut microbial communities from Newark, Delaware, USA.</title>
        <authorList>
            <person name="Blenner M."/>
        </authorList>
    </citation>
    <scope>NUCLEOTIDE SEQUENCE [LARGE SCALE GENOMIC DNA]</scope>
    <source>
        <strain evidence="2 3">UD i117</strain>
    </source>
</reference>
<name>A0ABV4EHJ0_BREEP</name>
<gene>
    <name evidence="2" type="ORF">ABH903_000752</name>
</gene>
<dbReference type="InterPro" id="IPR011991">
    <property type="entry name" value="ArsR-like_HTH"/>
</dbReference>